<dbReference type="SMART" id="SM00849">
    <property type="entry name" value="Lactamase_B"/>
    <property type="match status" value="1"/>
</dbReference>
<dbReference type="InParanoid" id="A7SNX1"/>
<proteinExistence type="predicted"/>
<dbReference type="AlphaFoldDB" id="A7SNX1"/>
<organism evidence="2 3">
    <name type="scientific">Nematostella vectensis</name>
    <name type="common">Starlet sea anemone</name>
    <dbReference type="NCBI Taxonomy" id="45351"/>
    <lineage>
        <taxon>Eukaryota</taxon>
        <taxon>Metazoa</taxon>
        <taxon>Cnidaria</taxon>
        <taxon>Anthozoa</taxon>
        <taxon>Hexacorallia</taxon>
        <taxon>Actiniaria</taxon>
        <taxon>Edwardsiidae</taxon>
        <taxon>Nematostella</taxon>
    </lineage>
</organism>
<evidence type="ECO:0000313" key="3">
    <source>
        <dbReference type="Proteomes" id="UP000001593"/>
    </source>
</evidence>
<dbReference type="PhylomeDB" id="A7SNX1"/>
<dbReference type="Proteomes" id="UP000001593">
    <property type="component" value="Unassembled WGS sequence"/>
</dbReference>
<dbReference type="HOGENOM" id="CLU_048478_1_2_1"/>
<keyword evidence="3" id="KW-1185">Reference proteome</keyword>
<name>A7SNX1_NEMVE</name>
<dbReference type="Pfam" id="PF00753">
    <property type="entry name" value="Lactamase_B"/>
    <property type="match status" value="1"/>
</dbReference>
<dbReference type="FunFam" id="3.60.15.10:FF:000198">
    <property type="entry name" value="Predicted protein"/>
    <property type="match status" value="1"/>
</dbReference>
<dbReference type="InterPro" id="IPR041516">
    <property type="entry name" value="LACTB2_WH"/>
</dbReference>
<sequence>MAAAAAKLSGAASNLTPIPHIEQLSPRVIRLLGCNPGPFTLLGTNTYIIGTGKRRILVDTGDKGVTEYITNLKEILSAHSISIQEIFITHWHHDHVGGIPDVLHALGEDAIMYWMPHSPMSFPQVFEDLYDYMKSLDALLNLKPKVIYPGHGPVIPNPIEKIKEYINHRNMRELQILEALTNNNGVPMSSMDLVKNIYTDISFLLRKAAEQNVNHHLSKLEKEGKIVSLLGSHTDLCTQ</sequence>
<dbReference type="OMA" id="FITHWHH"/>
<dbReference type="FunFam" id="1.10.10.10:FF:000783">
    <property type="entry name" value="Unplaced genomic scaffold supercont1.201, whole genome shotgun sequence"/>
    <property type="match status" value="1"/>
</dbReference>
<dbReference type="eggNOG" id="KOG0813">
    <property type="taxonomic scope" value="Eukaryota"/>
</dbReference>
<accession>A7SNX1</accession>
<dbReference type="InterPro" id="IPR036866">
    <property type="entry name" value="RibonucZ/Hydroxyglut_hydro"/>
</dbReference>
<evidence type="ECO:0000259" key="1">
    <source>
        <dbReference type="SMART" id="SM00849"/>
    </source>
</evidence>
<dbReference type="GO" id="GO:0003727">
    <property type="term" value="F:single-stranded RNA binding"/>
    <property type="evidence" value="ECO:0000318"/>
    <property type="project" value="GO_Central"/>
</dbReference>
<dbReference type="GO" id="GO:0005759">
    <property type="term" value="C:mitochondrial matrix"/>
    <property type="evidence" value="ECO:0000318"/>
    <property type="project" value="GO_Central"/>
</dbReference>
<evidence type="ECO:0000313" key="2">
    <source>
        <dbReference type="EMBL" id="EDO34574.1"/>
    </source>
</evidence>
<dbReference type="Gene3D" id="1.10.10.10">
    <property type="entry name" value="Winged helix-like DNA-binding domain superfamily/Winged helix DNA-binding domain"/>
    <property type="match status" value="1"/>
</dbReference>
<dbReference type="InterPro" id="IPR050662">
    <property type="entry name" value="Sec-metab_biosynth-thioest"/>
</dbReference>
<dbReference type="Pfam" id="PF17778">
    <property type="entry name" value="WHD_BLACT"/>
    <property type="match status" value="1"/>
</dbReference>
<dbReference type="PANTHER" id="PTHR23131">
    <property type="entry name" value="ENDORIBONUCLEASE LACTB2"/>
    <property type="match status" value="1"/>
</dbReference>
<dbReference type="PANTHER" id="PTHR23131:SF0">
    <property type="entry name" value="ENDORIBONUCLEASE LACTB2"/>
    <property type="match status" value="1"/>
</dbReference>
<dbReference type="STRING" id="45351.A7SNX1"/>
<dbReference type="InterPro" id="IPR001279">
    <property type="entry name" value="Metallo-B-lactamas"/>
</dbReference>
<gene>
    <name evidence="2" type="ORF">NEMVEDRAFT_v1g230617</name>
</gene>
<dbReference type="SUPFAM" id="SSF56281">
    <property type="entry name" value="Metallo-hydrolase/oxidoreductase"/>
    <property type="match status" value="1"/>
</dbReference>
<dbReference type="EMBL" id="DS469725">
    <property type="protein sequence ID" value="EDO34574.1"/>
    <property type="molecule type" value="Genomic_DNA"/>
</dbReference>
<feature type="domain" description="Metallo-beta-lactamase" evidence="1">
    <location>
        <begin position="43"/>
        <end position="151"/>
    </location>
</feature>
<reference evidence="2 3" key="1">
    <citation type="journal article" date="2007" name="Science">
        <title>Sea anemone genome reveals ancestral eumetazoan gene repertoire and genomic organization.</title>
        <authorList>
            <person name="Putnam N.H."/>
            <person name="Srivastava M."/>
            <person name="Hellsten U."/>
            <person name="Dirks B."/>
            <person name="Chapman J."/>
            <person name="Salamov A."/>
            <person name="Terry A."/>
            <person name="Shapiro H."/>
            <person name="Lindquist E."/>
            <person name="Kapitonov V.V."/>
            <person name="Jurka J."/>
            <person name="Genikhovich G."/>
            <person name="Grigoriev I.V."/>
            <person name="Lucas S.M."/>
            <person name="Steele R.E."/>
            <person name="Finnerty J.R."/>
            <person name="Technau U."/>
            <person name="Martindale M.Q."/>
            <person name="Rokhsar D.S."/>
        </authorList>
    </citation>
    <scope>NUCLEOTIDE SEQUENCE [LARGE SCALE GENOMIC DNA]</scope>
    <source>
        <strain evidence="3">CH2 X CH6</strain>
    </source>
</reference>
<dbReference type="GO" id="GO:0004521">
    <property type="term" value="F:RNA endonuclease activity"/>
    <property type="evidence" value="ECO:0000318"/>
    <property type="project" value="GO_Central"/>
</dbReference>
<dbReference type="InterPro" id="IPR036388">
    <property type="entry name" value="WH-like_DNA-bd_sf"/>
</dbReference>
<dbReference type="Gene3D" id="3.60.15.10">
    <property type="entry name" value="Ribonuclease Z/Hydroxyacylglutathione hydrolase-like"/>
    <property type="match status" value="2"/>
</dbReference>
<protein>
    <recommendedName>
        <fullName evidence="1">Metallo-beta-lactamase domain-containing protein</fullName>
    </recommendedName>
</protein>